<feature type="binding site" evidence="2">
    <location>
        <position position="39"/>
    </location>
    <ligand>
        <name>CoA</name>
        <dbReference type="ChEBI" id="CHEBI:57287"/>
    </ligand>
</feature>
<feature type="binding site" evidence="3">
    <location>
        <position position="105"/>
    </location>
    <ligand>
        <name>Mg(2+)</name>
        <dbReference type="ChEBI" id="CHEBI:18420"/>
    </ligand>
</feature>
<dbReference type="GO" id="GO:0009239">
    <property type="term" value="P:enterobactin biosynthetic process"/>
    <property type="evidence" value="ECO:0007669"/>
    <property type="project" value="InterPro"/>
</dbReference>
<evidence type="ECO:0000256" key="3">
    <source>
        <dbReference type="PIRSR" id="PIRSR603542-2"/>
    </source>
</evidence>
<evidence type="ECO:0000259" key="5">
    <source>
        <dbReference type="Pfam" id="PF17837"/>
    </source>
</evidence>
<gene>
    <name evidence="6" type="ORF">FHR83_001056</name>
</gene>
<dbReference type="Gene3D" id="3.90.470.20">
    <property type="entry name" value="4'-phosphopantetheinyl transferase domain"/>
    <property type="match status" value="1"/>
</dbReference>
<dbReference type="PANTHER" id="PTHR38096">
    <property type="entry name" value="ENTEROBACTIN SYNTHASE COMPONENT D"/>
    <property type="match status" value="1"/>
</dbReference>
<feature type="binding site" evidence="2">
    <location>
        <begin position="83"/>
        <end position="84"/>
    </location>
    <ligand>
        <name>CoA</name>
        <dbReference type="ChEBI" id="CHEBI:57287"/>
    </ligand>
</feature>
<dbReference type="GO" id="GO:0005886">
    <property type="term" value="C:plasma membrane"/>
    <property type="evidence" value="ECO:0007669"/>
    <property type="project" value="TreeGrafter"/>
</dbReference>
<keyword evidence="3" id="KW-0479">Metal-binding</keyword>
<dbReference type="SUPFAM" id="SSF56214">
    <property type="entry name" value="4'-phosphopantetheinyl transferase"/>
    <property type="match status" value="1"/>
</dbReference>
<dbReference type="Proteomes" id="UP000590749">
    <property type="component" value="Unassembled WGS sequence"/>
</dbReference>
<protein>
    <submittedName>
        <fullName evidence="6">4'-phosphopantetheinyl transferase EntD</fullName>
    </submittedName>
</protein>
<dbReference type="InterPro" id="IPR008278">
    <property type="entry name" value="4-PPantetheinyl_Trfase_dom"/>
</dbReference>
<feature type="domain" description="4'-phosphopantetheinyl transferase N-terminal" evidence="5">
    <location>
        <begin position="27"/>
        <end position="94"/>
    </location>
</feature>
<keyword evidence="3" id="KW-0460">Magnesium</keyword>
<proteinExistence type="predicted"/>
<feature type="binding site" evidence="2">
    <location>
        <position position="154"/>
    </location>
    <ligand>
        <name>CoA</name>
        <dbReference type="ChEBI" id="CHEBI:57287"/>
    </ligand>
</feature>
<accession>A0A7W5ABU9</accession>
<dbReference type="EMBL" id="JACHXF010000001">
    <property type="protein sequence ID" value="MBB3093422.1"/>
    <property type="molecule type" value="Genomic_DNA"/>
</dbReference>
<dbReference type="Pfam" id="PF17837">
    <property type="entry name" value="4PPT_N"/>
    <property type="match status" value="1"/>
</dbReference>
<dbReference type="GO" id="GO:0008897">
    <property type="term" value="F:holo-[acyl-carrier-protein] synthase activity"/>
    <property type="evidence" value="ECO:0007669"/>
    <property type="project" value="InterPro"/>
</dbReference>
<name>A0A7W5ABU9_9ACTN</name>
<feature type="binding site" evidence="2">
    <location>
        <position position="47"/>
    </location>
    <ligand>
        <name>CoA</name>
        <dbReference type="ChEBI" id="CHEBI:57287"/>
    </ligand>
</feature>
<dbReference type="PANTHER" id="PTHR38096:SF1">
    <property type="entry name" value="ENTEROBACTIN SYNTHASE COMPONENT D"/>
    <property type="match status" value="1"/>
</dbReference>
<feature type="domain" description="4'-phosphopantetheinyl transferase" evidence="4">
    <location>
        <begin position="102"/>
        <end position="178"/>
    </location>
</feature>
<dbReference type="GO" id="GO:0000287">
    <property type="term" value="F:magnesium ion binding"/>
    <property type="evidence" value="ECO:0007669"/>
    <property type="project" value="InterPro"/>
</dbReference>
<evidence type="ECO:0000256" key="1">
    <source>
        <dbReference type="ARBA" id="ARBA00022679"/>
    </source>
</evidence>
<keyword evidence="7" id="KW-1185">Reference proteome</keyword>
<dbReference type="InterPro" id="IPR003542">
    <property type="entry name" value="Enbac_synth_compD-like"/>
</dbReference>
<evidence type="ECO:0000256" key="2">
    <source>
        <dbReference type="PIRSR" id="PIRSR603542-1"/>
    </source>
</evidence>
<organism evidence="6 7">
    <name type="scientific">Actinoplanes campanulatus</name>
    <dbReference type="NCBI Taxonomy" id="113559"/>
    <lineage>
        <taxon>Bacteria</taxon>
        <taxon>Bacillati</taxon>
        <taxon>Actinomycetota</taxon>
        <taxon>Actinomycetes</taxon>
        <taxon>Micromonosporales</taxon>
        <taxon>Micromonosporaceae</taxon>
        <taxon>Actinoplanes</taxon>
    </lineage>
</organism>
<feature type="binding site" evidence="3">
    <location>
        <position position="106"/>
    </location>
    <ligand>
        <name>Mg(2+)</name>
        <dbReference type="ChEBI" id="CHEBI:18420"/>
    </ligand>
</feature>
<dbReference type="GO" id="GO:0009366">
    <property type="term" value="C:enterobactin synthetase complex"/>
    <property type="evidence" value="ECO:0007669"/>
    <property type="project" value="InterPro"/>
</dbReference>
<comment type="cofactor">
    <cofactor evidence="3">
        <name>Mg(2+)</name>
        <dbReference type="ChEBI" id="CHEBI:18420"/>
    </cofactor>
</comment>
<comment type="caution">
    <text evidence="6">The sequence shown here is derived from an EMBL/GenBank/DDBJ whole genome shotgun (WGS) entry which is preliminary data.</text>
</comment>
<feature type="binding site" evidence="3">
    <location>
        <position position="107"/>
    </location>
    <ligand>
        <name>Mg(2+)</name>
        <dbReference type="ChEBI" id="CHEBI:18420"/>
    </ligand>
</feature>
<feature type="binding site" evidence="2">
    <location>
        <position position="150"/>
    </location>
    <ligand>
        <name>CoA</name>
        <dbReference type="ChEBI" id="CHEBI:57287"/>
    </ligand>
</feature>
<evidence type="ECO:0000313" key="6">
    <source>
        <dbReference type="EMBL" id="MBB3093422.1"/>
    </source>
</evidence>
<evidence type="ECO:0000313" key="7">
    <source>
        <dbReference type="Proteomes" id="UP000590749"/>
    </source>
</evidence>
<dbReference type="AlphaFoldDB" id="A0A7W5ABU9"/>
<dbReference type="InterPro" id="IPR041354">
    <property type="entry name" value="4PPT_N"/>
</dbReference>
<reference evidence="6 7" key="1">
    <citation type="submission" date="2020-08" db="EMBL/GenBank/DDBJ databases">
        <title>Genomic Encyclopedia of Type Strains, Phase III (KMG-III): the genomes of soil and plant-associated and newly described type strains.</title>
        <authorList>
            <person name="Whitman W."/>
        </authorList>
    </citation>
    <scope>NUCLEOTIDE SEQUENCE [LARGE SCALE GENOMIC DNA]</scope>
    <source>
        <strain evidence="6 7">CECT 3287</strain>
    </source>
</reference>
<sequence>MIETILPGAVTAVDTFADPPQATLFPEEESLISAAVHKRRAEFTTGRWCARQAMRRIGHRPSAILPGPRGEPRWPDGLVGSITHCPGYRAAVVAPTARVTTVGIDAEVHEPTPPGVLEAVSQAEERDHLAALRRDHPGVHWDRLLFSAKESVYKAWYPLTARWLDFEDARVTFYPATATFTARLDVTGPRLHGADLTGFTGRWVVGNGLLVTAITILEPALATAA</sequence>
<evidence type="ECO:0000259" key="4">
    <source>
        <dbReference type="Pfam" id="PF01648"/>
    </source>
</evidence>
<feature type="binding site" evidence="2">
    <location>
        <position position="164"/>
    </location>
    <ligand>
        <name>CoA</name>
        <dbReference type="ChEBI" id="CHEBI:57287"/>
    </ligand>
</feature>
<dbReference type="InterPro" id="IPR037143">
    <property type="entry name" value="4-PPantetheinyl_Trfase_dom_sf"/>
</dbReference>
<dbReference type="Pfam" id="PF01648">
    <property type="entry name" value="ACPS"/>
    <property type="match status" value="1"/>
</dbReference>
<dbReference type="PRINTS" id="PR01399">
    <property type="entry name" value="ENTSNTHTASED"/>
</dbReference>
<dbReference type="RefSeq" id="WP_183217024.1">
    <property type="nucleotide sequence ID" value="NZ_BMPW01000040.1"/>
</dbReference>
<keyword evidence="1 6" id="KW-0808">Transferase</keyword>
<feature type="binding site" evidence="2">
    <location>
        <position position="105"/>
    </location>
    <ligand>
        <name>CoA</name>
        <dbReference type="ChEBI" id="CHEBI:57287"/>
    </ligand>
</feature>